<dbReference type="InterPro" id="IPR008902">
    <property type="entry name" value="Rhamnosid_concanavalin"/>
</dbReference>
<evidence type="ECO:0000256" key="3">
    <source>
        <dbReference type="ARBA" id="ARBA00022801"/>
    </source>
</evidence>
<evidence type="ECO:0000259" key="6">
    <source>
        <dbReference type="Pfam" id="PF17389"/>
    </source>
</evidence>
<dbReference type="InterPro" id="IPR035398">
    <property type="entry name" value="Bac_rhamnosid_C"/>
</dbReference>
<dbReference type="InterPro" id="IPR012341">
    <property type="entry name" value="6hp_glycosidase-like_sf"/>
</dbReference>
<dbReference type="InterPro" id="IPR013783">
    <property type="entry name" value="Ig-like_fold"/>
</dbReference>
<feature type="domain" description="Alpha-L-rhamnosidase C-terminal" evidence="7">
    <location>
        <begin position="799"/>
        <end position="869"/>
    </location>
</feature>
<name>A0A1I2KZC0_9BACT</name>
<organism evidence="8 9">
    <name type="scientific">Sunxiuqinia elliptica</name>
    <dbReference type="NCBI Taxonomy" id="655355"/>
    <lineage>
        <taxon>Bacteria</taxon>
        <taxon>Pseudomonadati</taxon>
        <taxon>Bacteroidota</taxon>
        <taxon>Bacteroidia</taxon>
        <taxon>Marinilabiliales</taxon>
        <taxon>Prolixibacteraceae</taxon>
        <taxon>Sunxiuqinia</taxon>
    </lineage>
</organism>
<sequence length="907" mass="102524">MKRFILKRVYFLFVFIVAHLVTLAKTEIKDLVCEYQTNPIGIDVTHPRLSWKLISTDNNVMQTAYEIKVTDAKPSGKTIWRSGKIKSDQSVNVAYEGPELASIQRVYWQVKVWDNDGKSSSWSDPATWEMGILNLEQWTASWITDTESHKQNKSMPSPYFRKEFDASKKIESARIYVTSLGLYQLFLNGEKVSTDLFTPGWTSYNKRLQYQTYDVTSLIQSENALGAILGDGWYRGYIGWNDQRNYYGDRLALLLQLQINYTDGTSEQIISDNSWKTSNGPILFSDIYNGETYDARKAMQGWNSVAFDDSNWVQAQLYSHTKKNLVAQEGEPVKAIEEIRPIKLITTLKGETVFDLGQNMVGWVRLKVKGERGSKITLQFAEVLDKAGNFYTDNLRKAKCTDVYILNGDGEEVYEPHFTFHGFRYVKIEGLKTPPTLDQITGIVIHSDMPQTGSFACSEPLINQLQHNIQWGQKGNFLDVPTDCPQRDERLGWTGDAQVFSMTAAFNFNVAPFYTKWMKDLAADQLENGRVPHVIPDVLKGDGGSTAWADAALIVPWTTYLAYGDKKILEEQYPSMKAWIGYMQERAGKDLLWTKDPHFGDWLAFATNRSDYPGATTDKDLIATAYFAHSTELLGKIASILGKADEAQSYAKLAEDIKQAFQGEFMTPSGRLVSHTQTAYSLALMFKLLPEDLVPEAAAYLAEDVKKMGHLTTGFVGTPLLCMALSNYGYEDLAFMLLNRKKYPSWLYPVTQGATTIWERWDGQKPDGSFQDIGMNSFNHYAYGAIGEWLYRYVAGIDIDPANPGYKHILLAPHPGGGLTHAEAELESMYGKIKSAWQINKQEMQYEIIIPANTTATVSFPQLTNDSLQLNSEQLPENLSKQLTTGHNRLTLGSGHYTFNYQMQTNE</sequence>
<dbReference type="Pfam" id="PF17389">
    <property type="entry name" value="Bac_rhamnosid6H"/>
    <property type="match status" value="1"/>
</dbReference>
<dbReference type="GO" id="GO:0030596">
    <property type="term" value="F:alpha-L-rhamnosidase activity"/>
    <property type="evidence" value="ECO:0007669"/>
    <property type="project" value="UniProtKB-EC"/>
</dbReference>
<reference evidence="8 9" key="1">
    <citation type="submission" date="2016-10" db="EMBL/GenBank/DDBJ databases">
        <authorList>
            <person name="de Groot N.N."/>
        </authorList>
    </citation>
    <scope>NUCLEOTIDE SEQUENCE [LARGE SCALE GENOMIC DNA]</scope>
    <source>
        <strain evidence="8 9">CGMCC 1.9156</strain>
    </source>
</reference>
<dbReference type="SUPFAM" id="SSF48208">
    <property type="entry name" value="Six-hairpin glycosidases"/>
    <property type="match status" value="1"/>
</dbReference>
<dbReference type="PIRSF" id="PIRSF010631">
    <property type="entry name" value="A-rhamnsds"/>
    <property type="match status" value="1"/>
</dbReference>
<dbReference type="Pfam" id="PF25788">
    <property type="entry name" value="Ig_Rha78A_N"/>
    <property type="match status" value="1"/>
</dbReference>
<dbReference type="EMBL" id="FONW01000013">
    <property type="protein sequence ID" value="SFF70236.1"/>
    <property type="molecule type" value="Genomic_DNA"/>
</dbReference>
<dbReference type="Gene3D" id="2.60.40.10">
    <property type="entry name" value="Immunoglobulins"/>
    <property type="match status" value="1"/>
</dbReference>
<dbReference type="Gene3D" id="2.60.420.10">
    <property type="entry name" value="Maltose phosphorylase, domain 3"/>
    <property type="match status" value="1"/>
</dbReference>
<evidence type="ECO:0000313" key="9">
    <source>
        <dbReference type="Proteomes" id="UP000198964"/>
    </source>
</evidence>
<dbReference type="InterPro" id="IPR035396">
    <property type="entry name" value="Bac_rhamnosid6H"/>
</dbReference>
<evidence type="ECO:0000256" key="2">
    <source>
        <dbReference type="ARBA" id="ARBA00012652"/>
    </source>
</evidence>
<evidence type="ECO:0000259" key="4">
    <source>
        <dbReference type="Pfam" id="PF05592"/>
    </source>
</evidence>
<dbReference type="Pfam" id="PF05592">
    <property type="entry name" value="Bac_rhamnosid"/>
    <property type="match status" value="1"/>
</dbReference>
<evidence type="ECO:0000259" key="5">
    <source>
        <dbReference type="Pfam" id="PF08531"/>
    </source>
</evidence>
<keyword evidence="9" id="KW-1185">Reference proteome</keyword>
<dbReference type="InterPro" id="IPR013737">
    <property type="entry name" value="Bac_rhamnosid_N"/>
</dbReference>
<accession>A0A1I2KZC0</accession>
<dbReference type="RefSeq" id="WP_093921329.1">
    <property type="nucleotide sequence ID" value="NZ_FONW01000013.1"/>
</dbReference>
<feature type="domain" description="Alpha-L-rhamnosidase concanavalin-like" evidence="4">
    <location>
        <begin position="347"/>
        <end position="446"/>
    </location>
</feature>
<dbReference type="Pfam" id="PF08531">
    <property type="entry name" value="Bac_rhamnosid_N"/>
    <property type="match status" value="1"/>
</dbReference>
<dbReference type="AlphaFoldDB" id="A0A1I2KZC0"/>
<dbReference type="Gene3D" id="2.60.120.260">
    <property type="entry name" value="Galactose-binding domain-like"/>
    <property type="match status" value="2"/>
</dbReference>
<keyword evidence="3" id="KW-0378">Hydrolase</keyword>
<evidence type="ECO:0000259" key="7">
    <source>
        <dbReference type="Pfam" id="PF17390"/>
    </source>
</evidence>
<evidence type="ECO:0000256" key="1">
    <source>
        <dbReference type="ARBA" id="ARBA00001445"/>
    </source>
</evidence>
<comment type="catalytic activity">
    <reaction evidence="1">
        <text>Hydrolysis of terminal non-reducing alpha-L-rhamnose residues in alpha-L-rhamnosides.</text>
        <dbReference type="EC" id="3.2.1.40"/>
    </reaction>
</comment>
<dbReference type="InterPro" id="IPR008928">
    <property type="entry name" value="6-hairpin_glycosidase_sf"/>
</dbReference>
<dbReference type="STRING" id="655355.SAMN05216283_11373"/>
<dbReference type="EC" id="3.2.1.40" evidence="2"/>
<evidence type="ECO:0000313" key="8">
    <source>
        <dbReference type="EMBL" id="SFF70236.1"/>
    </source>
</evidence>
<dbReference type="GO" id="GO:0005975">
    <property type="term" value="P:carbohydrate metabolic process"/>
    <property type="evidence" value="ECO:0007669"/>
    <property type="project" value="InterPro"/>
</dbReference>
<dbReference type="PANTHER" id="PTHR33307:SF6">
    <property type="entry name" value="ALPHA-RHAMNOSIDASE (EUROFUNG)-RELATED"/>
    <property type="match status" value="1"/>
</dbReference>
<proteinExistence type="predicted"/>
<protein>
    <recommendedName>
        <fullName evidence="2">alpha-L-rhamnosidase</fullName>
        <ecNumber evidence="2">3.2.1.40</ecNumber>
    </recommendedName>
</protein>
<feature type="domain" description="Bacterial alpha-L-rhamnosidase N-terminal" evidence="5">
    <location>
        <begin position="168"/>
        <end position="336"/>
    </location>
</feature>
<dbReference type="Gene3D" id="1.50.10.10">
    <property type="match status" value="1"/>
</dbReference>
<dbReference type="InterPro" id="IPR016007">
    <property type="entry name" value="Alpha_rhamnosid"/>
</dbReference>
<feature type="domain" description="Alpha-L-rhamnosidase six-hairpin glycosidase" evidence="6">
    <location>
        <begin position="450"/>
        <end position="794"/>
    </location>
</feature>
<gene>
    <name evidence="8" type="ORF">SAMN05216283_11373</name>
</gene>
<dbReference type="Pfam" id="PF17390">
    <property type="entry name" value="Bac_rhamnosid_C"/>
    <property type="match status" value="1"/>
</dbReference>
<dbReference type="Proteomes" id="UP000198964">
    <property type="component" value="Unassembled WGS sequence"/>
</dbReference>
<dbReference type="PANTHER" id="PTHR33307">
    <property type="entry name" value="ALPHA-RHAMNOSIDASE (EUROFUNG)"/>
    <property type="match status" value="1"/>
</dbReference>